<dbReference type="InterPro" id="IPR019117">
    <property type="entry name" value="CRISPR-assoc_protein_Cmr3"/>
</dbReference>
<dbReference type="AlphaFoldDB" id="A0A399F878"/>
<dbReference type="EMBL" id="QWLB01000042">
    <property type="protein sequence ID" value="RIH91469.1"/>
    <property type="molecule type" value="Genomic_DNA"/>
</dbReference>
<evidence type="ECO:0000313" key="2">
    <source>
        <dbReference type="Proteomes" id="UP000266178"/>
    </source>
</evidence>
<protein>
    <submittedName>
        <fullName evidence="1">CRISPR type III-B/RAMP module-associated protein Cmr3</fullName>
    </submittedName>
</protein>
<organism evidence="1 2">
    <name type="scientific">Meiothermus granaticius NBRC 107808</name>
    <dbReference type="NCBI Taxonomy" id="1227551"/>
    <lineage>
        <taxon>Bacteria</taxon>
        <taxon>Thermotogati</taxon>
        <taxon>Deinococcota</taxon>
        <taxon>Deinococci</taxon>
        <taxon>Thermales</taxon>
        <taxon>Thermaceae</taxon>
        <taxon>Meiothermus</taxon>
    </lineage>
</organism>
<accession>A0A399F878</accession>
<name>A0A399F878_9DEIN</name>
<gene>
    <name evidence="1" type="ORF">Mgrana_02647</name>
</gene>
<proteinExistence type="predicted"/>
<dbReference type="OrthoDB" id="6162707at2"/>
<dbReference type="Gene3D" id="3.30.70.2940">
    <property type="match status" value="1"/>
</dbReference>
<sequence>MLIEPREPLVARDGRPFSSNPGARARSLPFPLPQTIAGALRTRIGLSQGLTFPEAAQEVRQIGIRGPLLVARKERGWALLAPAPADVVLLGQGKESFLYRLVPLRLGNAETNLPEGLFSVGIPNPDNKSKPLSLPRFWYWSALERWLLEPPSKAEQNGEELGHNGPQGEVRTHLKLDPETQTAEEGFLFQTSGLEFTYLPPSAPLSQAQRLALAVWVEGAPGGVFPLGGERRLAIWWNESIPLPQSPAELLQSLVQHQAARVIFLTPAAFRAGYLPQDGGLEGARIEAVALGRAVVASGWDLEHHRPKPSRRLVPAGSVYFVRFAGWSEAQIEEWLHSVWMQNLSDEAQDRLDGYGLAVVGSWTGELADLEV</sequence>
<dbReference type="CDD" id="cd09748">
    <property type="entry name" value="Cmr3_III-B"/>
    <property type="match status" value="1"/>
</dbReference>
<keyword evidence="2" id="KW-1185">Reference proteome</keyword>
<evidence type="ECO:0000313" key="1">
    <source>
        <dbReference type="EMBL" id="RIH91469.1"/>
    </source>
</evidence>
<comment type="caution">
    <text evidence="1">The sequence shown here is derived from an EMBL/GenBank/DDBJ whole genome shotgun (WGS) entry which is preliminary data.</text>
</comment>
<dbReference type="RefSeq" id="WP_119358097.1">
    <property type="nucleotide sequence ID" value="NZ_BJXM01000015.1"/>
</dbReference>
<reference evidence="1 2" key="1">
    <citation type="submission" date="2018-08" db="EMBL/GenBank/DDBJ databases">
        <title>Meiothermus granaticius genome AF-68 sequencing project.</title>
        <authorList>
            <person name="Da Costa M.S."/>
            <person name="Albuquerque L."/>
            <person name="Raposo P."/>
            <person name="Froufe H.J.C."/>
            <person name="Barroso C.S."/>
            <person name="Egas C."/>
        </authorList>
    </citation>
    <scope>NUCLEOTIDE SEQUENCE [LARGE SCALE GENOMIC DNA]</scope>
    <source>
        <strain evidence="1 2">AF-68</strain>
    </source>
</reference>
<dbReference type="Proteomes" id="UP000266178">
    <property type="component" value="Unassembled WGS sequence"/>
</dbReference>
<dbReference type="Pfam" id="PF09700">
    <property type="entry name" value="Cas_Cmr3"/>
    <property type="match status" value="1"/>
</dbReference>
<dbReference type="Gene3D" id="2.60.40.4350">
    <property type="match status" value="1"/>
</dbReference>